<organism evidence="4 5">
    <name type="scientific">Pelomonas cellulosilytica</name>
    <dbReference type="NCBI Taxonomy" id="2906762"/>
    <lineage>
        <taxon>Bacteria</taxon>
        <taxon>Pseudomonadati</taxon>
        <taxon>Pseudomonadota</taxon>
        <taxon>Betaproteobacteria</taxon>
        <taxon>Burkholderiales</taxon>
        <taxon>Sphaerotilaceae</taxon>
        <taxon>Roseateles</taxon>
    </lineage>
</organism>
<proteinExistence type="predicted"/>
<dbReference type="InterPro" id="IPR036388">
    <property type="entry name" value="WH-like_DNA-bd_sf"/>
</dbReference>
<dbReference type="EMBL" id="JAJTWU010000006">
    <property type="protein sequence ID" value="MCE4556120.1"/>
    <property type="molecule type" value="Genomic_DNA"/>
</dbReference>
<dbReference type="Pfam" id="PF16221">
    <property type="entry name" value="HTH_47"/>
    <property type="match status" value="1"/>
</dbReference>
<dbReference type="InterPro" id="IPR032610">
    <property type="entry name" value="DUF2172"/>
</dbReference>
<evidence type="ECO:0000313" key="5">
    <source>
        <dbReference type="Proteomes" id="UP001200741"/>
    </source>
</evidence>
<dbReference type="InterPro" id="IPR032622">
    <property type="entry name" value="UCP01524_HTH"/>
</dbReference>
<evidence type="ECO:0000259" key="2">
    <source>
        <dbReference type="Pfam" id="PF16221"/>
    </source>
</evidence>
<evidence type="ECO:0000259" key="3">
    <source>
        <dbReference type="Pfam" id="PF16254"/>
    </source>
</evidence>
<dbReference type="RefSeq" id="WP_233373160.1">
    <property type="nucleotide sequence ID" value="NZ_JAJTWU010000006.1"/>
</dbReference>
<comment type="caution">
    <text evidence="4">The sequence shown here is derived from an EMBL/GenBank/DDBJ whole genome shotgun (WGS) entry which is preliminary data.</text>
</comment>
<dbReference type="Pfam" id="PF09940">
    <property type="entry name" value="DUF2172"/>
    <property type="match status" value="1"/>
</dbReference>
<dbReference type="Gene3D" id="1.10.10.10">
    <property type="entry name" value="Winged helix-like DNA-binding domain superfamily/Winged helix DNA-binding domain"/>
    <property type="match status" value="1"/>
</dbReference>
<dbReference type="PIRSF" id="PIRSF015244">
    <property type="entry name" value="UCP015244"/>
    <property type="match status" value="1"/>
</dbReference>
<reference evidence="4 5" key="1">
    <citation type="submission" date="2021-12" db="EMBL/GenBank/DDBJ databases">
        <title>Genome seq of P8.</title>
        <authorList>
            <person name="Seo T."/>
        </authorList>
    </citation>
    <scope>NUCLEOTIDE SEQUENCE [LARGE SCALE GENOMIC DNA]</scope>
    <source>
        <strain evidence="4 5">P8</strain>
    </source>
</reference>
<dbReference type="Proteomes" id="UP001200741">
    <property type="component" value="Unassembled WGS sequence"/>
</dbReference>
<dbReference type="SUPFAM" id="SSF53187">
    <property type="entry name" value="Zn-dependent exopeptidases"/>
    <property type="match status" value="1"/>
</dbReference>
<dbReference type="InterPro" id="IPR012353">
    <property type="entry name" value="UCP015244"/>
</dbReference>
<feature type="domain" description="DUF2172" evidence="1">
    <location>
        <begin position="62"/>
        <end position="152"/>
    </location>
</feature>
<dbReference type="Gene3D" id="3.50.30.90">
    <property type="match status" value="1"/>
</dbReference>
<evidence type="ECO:0000313" key="4">
    <source>
        <dbReference type="EMBL" id="MCE4556120.1"/>
    </source>
</evidence>
<keyword evidence="5" id="KW-1185">Reference proteome</keyword>
<sequence>MSDLALGQEMHDLCRDLFPICRSLTGEGFRQSLRMLQARFEPLAMHEVPSGTPAFDWTVPLEWNPRAAWIETPDGRRICDFATHNLHLLGYSEAVDAELSLEDLQPHLHSLPEQPDAIPYVTSYYSRRWGFCMRHREREALQPGRYRVHVDATLAPGVLNYGDALIPGDSPQEVLISTYLCHPSMANNELSGPVVSLYLARWLAALPRRRYSYRLVIVPETIGAIVYLSRHLAKLRERVVAGYVVTCVGDERAHSFLPSRRGGTLADRAALHVLGHLAPGFASYSFLDRGSDERQYCSPGADLPVASMMRTKYGCYPEYHTSLDDLQLVTPAGLAGGFEALQRAIECIEMDEVLQARQPCEPQLGKRGLYPTLSTKESGRQVQAMMDLLAYCDGSESLLQVADRIGQPLWTLRPTIEALKQHGLLDVVAGDLWR</sequence>
<feature type="domain" description="DUF4910" evidence="3">
    <location>
        <begin position="11"/>
        <end position="350"/>
    </location>
</feature>
<gene>
    <name evidence="4" type="ORF">LXT13_17125</name>
</gene>
<protein>
    <submittedName>
        <fullName evidence="4">DUF4910 domain-containing protein</fullName>
    </submittedName>
</protein>
<evidence type="ECO:0000259" key="1">
    <source>
        <dbReference type="Pfam" id="PF09940"/>
    </source>
</evidence>
<dbReference type="CDD" id="cd05644">
    <property type="entry name" value="M28_like"/>
    <property type="match status" value="1"/>
</dbReference>
<accession>A0ABS8XXW7</accession>
<dbReference type="Gene3D" id="3.40.630.10">
    <property type="entry name" value="Zn peptidases"/>
    <property type="match status" value="1"/>
</dbReference>
<dbReference type="Pfam" id="PF16254">
    <property type="entry name" value="DUF4910"/>
    <property type="match status" value="1"/>
</dbReference>
<name>A0ABS8XXW7_9BURK</name>
<dbReference type="InterPro" id="IPR032589">
    <property type="entry name" value="DUF4910"/>
</dbReference>
<feature type="domain" description="UCP01524 winged helix-turn-helix" evidence="2">
    <location>
        <begin position="359"/>
        <end position="426"/>
    </location>
</feature>